<sequence>MNKEDFVIKAFLNEKNGDDGAIIDNWCFSKDLFCENVHFKRKWLNLEQIATKAMLVNISDAIVMNARPKYALLGLALPKNLSFDEIKALQKGFLKTAKKFDIKIIGGDTISNDKIDISITIISKIEKNAVFRKGLKKGHLLAYTGELGQSLKGLEILQNGGILSSNHRFIKPKLRAEFFYELAPFISCAMDISDGLSKDLSRLLAQNKCGILWFRKLDNYILYSGEEYEILFGFDEKNRKIIEQIAKKHRVKLNIFGKAVKGKYEFSGREHHF</sequence>
<dbReference type="SUPFAM" id="SSF55326">
    <property type="entry name" value="PurM N-terminal domain-like"/>
    <property type="match status" value="1"/>
</dbReference>
<dbReference type="PANTHER" id="PTHR30270">
    <property type="entry name" value="THIAMINE-MONOPHOSPHATE KINASE"/>
    <property type="match status" value="1"/>
</dbReference>
<keyword evidence="2" id="KW-0067">ATP-binding</keyword>
<comment type="miscellaneous">
    <text evidence="2">Reaction mechanism of ThiL seems to utilize a direct, inline transfer of the gamma-phosphate of ATP to TMP rather than a phosphorylated enzyme intermediate.</text>
</comment>
<gene>
    <name evidence="2" type="primary">thiL</name>
    <name evidence="4" type="ORF">AAH949_07875</name>
</gene>
<dbReference type="EC" id="2.7.4.16" evidence="2"/>
<keyword evidence="2 4" id="KW-0808">Transferase</keyword>
<comment type="similarity">
    <text evidence="2">Belongs to the thiamine-monophosphate kinase family.</text>
</comment>
<feature type="binding site" evidence="2">
    <location>
        <position position="19"/>
    </location>
    <ligand>
        <name>Mg(2+)</name>
        <dbReference type="ChEBI" id="CHEBI:18420"/>
        <label>3</label>
    </ligand>
</feature>
<comment type="function">
    <text evidence="2">Catalyzes the ATP-dependent phosphorylation of thiamine-monophosphate (TMP) to form thiamine-pyrophosphate (TPP), the active form of vitamin B1.</text>
</comment>
<keyword evidence="2" id="KW-0547">Nucleotide-binding</keyword>
<dbReference type="InterPro" id="IPR036676">
    <property type="entry name" value="PurM-like_C_sf"/>
</dbReference>
<dbReference type="InterPro" id="IPR016188">
    <property type="entry name" value="PurM-like_N"/>
</dbReference>
<dbReference type="Gene3D" id="3.90.650.10">
    <property type="entry name" value="PurM-like C-terminal domain"/>
    <property type="match status" value="1"/>
</dbReference>
<dbReference type="EMBL" id="CP155620">
    <property type="protein sequence ID" value="XBJ28994.1"/>
    <property type="molecule type" value="Genomic_DNA"/>
</dbReference>
<evidence type="ECO:0000259" key="3">
    <source>
        <dbReference type="Pfam" id="PF00586"/>
    </source>
</evidence>
<accession>A0AAU7E7Y1</accession>
<feature type="binding site" evidence="2">
    <location>
        <position position="60"/>
    </location>
    <ligand>
        <name>Mg(2+)</name>
        <dbReference type="ChEBI" id="CHEBI:18420"/>
        <label>3</label>
    </ligand>
</feature>
<feature type="binding site" evidence="2">
    <location>
        <position position="193"/>
    </location>
    <ligand>
        <name>ATP</name>
        <dbReference type="ChEBI" id="CHEBI:30616"/>
    </ligand>
</feature>
<keyword evidence="2" id="KW-0460">Magnesium</keyword>
<comment type="catalytic activity">
    <reaction evidence="2">
        <text>thiamine phosphate + ATP = thiamine diphosphate + ADP</text>
        <dbReference type="Rhea" id="RHEA:15913"/>
        <dbReference type="ChEBI" id="CHEBI:30616"/>
        <dbReference type="ChEBI" id="CHEBI:37575"/>
        <dbReference type="ChEBI" id="CHEBI:58937"/>
        <dbReference type="ChEBI" id="CHEBI:456216"/>
        <dbReference type="EC" id="2.7.4.16"/>
    </reaction>
</comment>
<feature type="binding site" evidence="2">
    <location>
        <position position="226"/>
    </location>
    <ligand>
        <name>substrate</name>
    </ligand>
</feature>
<dbReference type="GO" id="GO:0000287">
    <property type="term" value="F:magnesium ion binding"/>
    <property type="evidence" value="ECO:0007669"/>
    <property type="project" value="UniProtKB-UniRule"/>
</dbReference>
<dbReference type="Pfam" id="PF00586">
    <property type="entry name" value="AIRS"/>
    <property type="match status" value="1"/>
</dbReference>
<keyword evidence="2" id="KW-0479">Metal-binding</keyword>
<feature type="domain" description="PurM-like N-terminal" evidence="3">
    <location>
        <begin position="17"/>
        <end position="123"/>
    </location>
</feature>
<dbReference type="InterPro" id="IPR006283">
    <property type="entry name" value="ThiL-like"/>
</dbReference>
<keyword evidence="1 2" id="KW-0784">Thiamine biosynthesis</keyword>
<name>A0AAU7E7Y1_9BACT</name>
<dbReference type="InterPro" id="IPR036921">
    <property type="entry name" value="PurM-like_N_sf"/>
</dbReference>
<dbReference type="CDD" id="cd02194">
    <property type="entry name" value="ThiL"/>
    <property type="match status" value="1"/>
</dbReference>
<feature type="binding site" evidence="2">
    <location>
        <position position="29"/>
    </location>
    <ligand>
        <name>Mg(2+)</name>
        <dbReference type="ChEBI" id="CHEBI:18420"/>
        <label>4</label>
    </ligand>
</feature>
<feature type="binding site" evidence="2">
    <location>
        <position position="60"/>
    </location>
    <ligand>
        <name>Mg(2+)</name>
        <dbReference type="ChEBI" id="CHEBI:18420"/>
        <label>2</label>
    </ligand>
</feature>
<dbReference type="GO" id="GO:0009229">
    <property type="term" value="P:thiamine diphosphate biosynthetic process"/>
    <property type="evidence" value="ECO:0007669"/>
    <property type="project" value="UniProtKB-UniRule"/>
</dbReference>
<dbReference type="SUPFAM" id="SSF56042">
    <property type="entry name" value="PurM C-terminal domain-like"/>
    <property type="match status" value="1"/>
</dbReference>
<proteinExistence type="inferred from homology"/>
<evidence type="ECO:0000256" key="1">
    <source>
        <dbReference type="ARBA" id="ARBA00022977"/>
    </source>
</evidence>
<feature type="binding site" evidence="2">
    <location>
        <position position="31"/>
    </location>
    <ligand>
        <name>Mg(2+)</name>
        <dbReference type="ChEBI" id="CHEBI:18420"/>
        <label>2</label>
    </ligand>
</feature>
<comment type="pathway">
    <text evidence="2">Cofactor biosynthesis; thiamine diphosphate biosynthesis; thiamine diphosphate from thiamine phosphate: step 1/1.</text>
</comment>
<dbReference type="GO" id="GO:0005524">
    <property type="term" value="F:ATP binding"/>
    <property type="evidence" value="ECO:0007669"/>
    <property type="project" value="UniProtKB-UniRule"/>
</dbReference>
<organism evidence="4">
    <name type="scientific">Campylobacter sp. CCS1377</name>
    <dbReference type="NCBI Taxonomy" id="3158229"/>
    <lineage>
        <taxon>Bacteria</taxon>
        <taxon>Pseudomonadati</taxon>
        <taxon>Campylobacterota</taxon>
        <taxon>Epsilonproteobacteria</taxon>
        <taxon>Campylobacterales</taxon>
        <taxon>Campylobacteraceae</taxon>
        <taxon>Campylobacter</taxon>
    </lineage>
</organism>
<feature type="binding site" evidence="2">
    <location>
        <begin position="107"/>
        <end position="108"/>
    </location>
    <ligand>
        <name>ATP</name>
        <dbReference type="ChEBI" id="CHEBI:30616"/>
    </ligand>
</feature>
<feature type="binding site" evidence="2">
    <location>
        <position position="191"/>
    </location>
    <ligand>
        <name>Mg(2+)</name>
        <dbReference type="ChEBI" id="CHEBI:18420"/>
        <label>3</label>
    </ligand>
</feature>
<feature type="binding site" evidence="2">
    <location>
        <position position="19"/>
    </location>
    <ligand>
        <name>Mg(2+)</name>
        <dbReference type="ChEBI" id="CHEBI:18420"/>
        <label>4</label>
    </ligand>
</feature>
<protein>
    <recommendedName>
        <fullName evidence="2">Thiamine-monophosphate kinase</fullName>
        <shortName evidence="2">TMP kinase</shortName>
        <shortName evidence="2">Thiamine-phosphate kinase</shortName>
        <ecNumber evidence="2">2.7.4.16</ecNumber>
    </recommendedName>
</protein>
<dbReference type="GO" id="GO:0009030">
    <property type="term" value="F:thiamine-phosphate kinase activity"/>
    <property type="evidence" value="ECO:0007669"/>
    <property type="project" value="UniProtKB-UniRule"/>
</dbReference>
<dbReference type="NCBIfam" id="NF004354">
    <property type="entry name" value="PRK05731.2-3"/>
    <property type="match status" value="1"/>
</dbReference>
<dbReference type="RefSeq" id="WP_348518427.1">
    <property type="nucleotide sequence ID" value="NZ_CP155620.1"/>
</dbReference>
<dbReference type="AlphaFoldDB" id="A0AAU7E7Y1"/>
<dbReference type="HAMAP" id="MF_02128">
    <property type="entry name" value="TMP_kinase"/>
    <property type="match status" value="1"/>
</dbReference>
<feature type="binding site" evidence="2">
    <location>
        <position position="38"/>
    </location>
    <ligand>
        <name>substrate</name>
    </ligand>
</feature>
<evidence type="ECO:0000313" key="4">
    <source>
        <dbReference type="EMBL" id="XBJ28994.1"/>
    </source>
</evidence>
<feature type="binding site" evidence="2">
    <location>
        <position position="60"/>
    </location>
    <ligand>
        <name>Mg(2+)</name>
        <dbReference type="ChEBI" id="CHEBI:18420"/>
        <label>4</label>
    </ligand>
</feature>
<feature type="binding site" evidence="2">
    <location>
        <position position="132"/>
    </location>
    <ligand>
        <name>ATP</name>
        <dbReference type="ChEBI" id="CHEBI:30616"/>
    </ligand>
</feature>
<feature type="binding site" evidence="2">
    <location>
        <position position="31"/>
    </location>
    <ligand>
        <name>Mg(2+)</name>
        <dbReference type="ChEBI" id="CHEBI:18420"/>
        <label>1</label>
    </ligand>
</feature>
<keyword evidence="2 4" id="KW-0418">Kinase</keyword>
<evidence type="ECO:0000256" key="2">
    <source>
        <dbReference type="HAMAP-Rule" id="MF_02128"/>
    </source>
</evidence>
<reference evidence="4" key="1">
    <citation type="submission" date="2024-05" db="EMBL/GenBank/DDBJ databases">
        <title>Campylobacter coli isolated from environmental waters in Slovenia.</title>
        <authorList>
            <person name="Zautner A.E."/>
            <person name="Bunk B."/>
            <person name="Riedel T."/>
            <person name="Sproeer C."/>
        </authorList>
    </citation>
    <scope>NUCLEOTIDE SEQUENCE</scope>
    <source>
        <strain evidence="4">CCS1377</strain>
    </source>
</reference>
<feature type="binding site" evidence="2">
    <location>
        <position position="194"/>
    </location>
    <ligand>
        <name>Mg(2+)</name>
        <dbReference type="ChEBI" id="CHEBI:18420"/>
        <label>5</label>
    </ligand>
</feature>
<comment type="caution">
    <text evidence="2">Lacks conserved residue(s) required for the propagation of feature annotation.</text>
</comment>
<dbReference type="Gene3D" id="3.30.1330.10">
    <property type="entry name" value="PurM-like, N-terminal domain"/>
    <property type="match status" value="1"/>
</dbReference>
<feature type="binding site" evidence="2">
    <location>
        <position position="108"/>
    </location>
    <ligand>
        <name>Mg(2+)</name>
        <dbReference type="ChEBI" id="CHEBI:18420"/>
        <label>1</label>
    </ligand>
</feature>
<dbReference type="GO" id="GO:0009228">
    <property type="term" value="P:thiamine biosynthetic process"/>
    <property type="evidence" value="ECO:0007669"/>
    <property type="project" value="UniProtKB-KW"/>
</dbReference>
<dbReference type="PANTHER" id="PTHR30270:SF0">
    <property type="entry name" value="THIAMINE-MONOPHOSPHATE KINASE"/>
    <property type="match status" value="1"/>
</dbReference>